<reference evidence="1 2" key="1">
    <citation type="submission" date="2021-02" db="EMBL/GenBank/DDBJ databases">
        <authorList>
            <person name="Pothier F. J."/>
        </authorList>
    </citation>
    <scope>NUCLEOTIDE SEQUENCE [LARGE SCALE GENOMIC DNA]</scope>
    <source>
        <strain evidence="1 2">1314c</strain>
    </source>
</reference>
<sequence length="101" mass="10749">MATQLLPVQVRTHVDAPANIVVWARDDQGPIDLSEQELSVSVRMYGKTAELLSIPATGDSSGGVSFTVPNDLGKRYGRGLYRILVVSAANGATHEGTLEVL</sequence>
<dbReference type="Proteomes" id="UP000835242">
    <property type="component" value="Chromosome"/>
</dbReference>
<dbReference type="AlphaFoldDB" id="A0AAU9ILK4"/>
<evidence type="ECO:0008006" key="3">
    <source>
        <dbReference type="Google" id="ProtNLM"/>
    </source>
</evidence>
<name>A0AAU9ILK4_9XANT</name>
<dbReference type="EMBL" id="HG992337">
    <property type="protein sequence ID" value="CAE6837053.1"/>
    <property type="molecule type" value="Genomic_DNA"/>
</dbReference>
<organism evidence="1 2">
    <name type="scientific">Xanthomonas arboricola</name>
    <dbReference type="NCBI Taxonomy" id="56448"/>
    <lineage>
        <taxon>Bacteria</taxon>
        <taxon>Pseudomonadati</taxon>
        <taxon>Pseudomonadota</taxon>
        <taxon>Gammaproteobacteria</taxon>
        <taxon>Lysobacterales</taxon>
        <taxon>Lysobacteraceae</taxon>
        <taxon>Xanthomonas</taxon>
    </lineage>
</organism>
<evidence type="ECO:0000313" key="1">
    <source>
        <dbReference type="EMBL" id="CAE6837053.1"/>
    </source>
</evidence>
<evidence type="ECO:0000313" key="2">
    <source>
        <dbReference type="Proteomes" id="UP000835242"/>
    </source>
</evidence>
<accession>A0AAU9ILK4</accession>
<dbReference type="RefSeq" id="WP_228600125.1">
    <property type="nucleotide sequence ID" value="NZ_HG992337.1"/>
</dbReference>
<gene>
    <name evidence="1" type="ORF">XA1314C_37280</name>
</gene>
<dbReference type="EMBL" id="HG992337">
    <property type="protein sequence ID" value="CAE6837038.1"/>
    <property type="molecule type" value="Genomic_DNA"/>
</dbReference>
<protein>
    <recommendedName>
        <fullName evidence="3">DUF4469 domain-containing protein</fullName>
    </recommendedName>
</protein>
<proteinExistence type="predicted"/>